<feature type="repeat" description="WD" evidence="6">
    <location>
        <begin position="670"/>
        <end position="702"/>
    </location>
</feature>
<dbReference type="InterPro" id="IPR020472">
    <property type="entry name" value="WD40_PAC1"/>
</dbReference>
<dbReference type="PROSITE" id="PS00678">
    <property type="entry name" value="WD_REPEATS_1"/>
    <property type="match status" value="3"/>
</dbReference>
<dbReference type="GO" id="GO:0030515">
    <property type="term" value="F:snoRNA binding"/>
    <property type="evidence" value="ECO:0007669"/>
    <property type="project" value="TreeGrafter"/>
</dbReference>
<keyword evidence="2 6" id="KW-0853">WD repeat</keyword>
<feature type="repeat" description="WD" evidence="6">
    <location>
        <begin position="528"/>
        <end position="569"/>
    </location>
</feature>
<dbReference type="AlphaFoldDB" id="A0A2S5B6F2"/>
<dbReference type="CDD" id="cd00200">
    <property type="entry name" value="WD40"/>
    <property type="match status" value="1"/>
</dbReference>
<dbReference type="SUPFAM" id="SSF50998">
    <property type="entry name" value="Quinoprotein alcohol dehydrogenase-like"/>
    <property type="match status" value="1"/>
</dbReference>
<dbReference type="Gene3D" id="2.130.10.10">
    <property type="entry name" value="YVTN repeat-like/Quinoprotein amine dehydrogenase"/>
    <property type="match status" value="5"/>
</dbReference>
<feature type="repeat" description="WD" evidence="6">
    <location>
        <begin position="447"/>
        <end position="487"/>
    </location>
</feature>
<comment type="caution">
    <text evidence="9">The sequence shown here is derived from an EMBL/GenBank/DDBJ whole genome shotgun (WGS) entry which is preliminary data.</text>
</comment>
<comment type="subcellular location">
    <subcellularLocation>
        <location evidence="1">Nucleus</location>
        <location evidence="1">Nucleolus</location>
    </subcellularLocation>
</comment>
<evidence type="ECO:0000313" key="10">
    <source>
        <dbReference type="Proteomes" id="UP000237144"/>
    </source>
</evidence>
<feature type="repeat" description="WD" evidence="6">
    <location>
        <begin position="167"/>
        <end position="208"/>
    </location>
</feature>
<feature type="repeat" description="WD" evidence="6">
    <location>
        <begin position="712"/>
        <end position="744"/>
    </location>
</feature>
<dbReference type="SMART" id="SM00320">
    <property type="entry name" value="WD40"/>
    <property type="match status" value="11"/>
</dbReference>
<accession>A0A2S5B6F2</accession>
<feature type="repeat" description="WD" evidence="6">
    <location>
        <begin position="96"/>
        <end position="129"/>
    </location>
</feature>
<dbReference type="Pfam" id="PF25173">
    <property type="entry name" value="Beta-prop_WDR3_1st"/>
    <property type="match status" value="1"/>
</dbReference>
<comment type="similarity">
    <text evidence="5">Belongs to the WD repeat WDR3/UTP12 family.</text>
</comment>
<feature type="region of interest" description="Disordered" evidence="7">
    <location>
        <begin position="160"/>
        <end position="179"/>
    </location>
</feature>
<gene>
    <name evidence="9" type="ORF">BMF94_4662</name>
</gene>
<proteinExistence type="inferred from homology"/>
<reference evidence="9 10" key="1">
    <citation type="journal article" date="2018" name="Front. Microbiol.">
        <title>Prospects for Fungal Bioremediation of Acidic Radioactive Waste Sites: Characterization and Genome Sequence of Rhodotorula taiwanensis MD1149.</title>
        <authorList>
            <person name="Tkavc R."/>
            <person name="Matrosova V.Y."/>
            <person name="Grichenko O.E."/>
            <person name="Gostincar C."/>
            <person name="Volpe R.P."/>
            <person name="Klimenkova P."/>
            <person name="Gaidamakova E.K."/>
            <person name="Zhou C.E."/>
            <person name="Stewart B.J."/>
            <person name="Lyman M.G."/>
            <person name="Malfatti S.A."/>
            <person name="Rubinfeld B."/>
            <person name="Courtot M."/>
            <person name="Singh J."/>
            <person name="Dalgard C.L."/>
            <person name="Hamilton T."/>
            <person name="Frey K.G."/>
            <person name="Gunde-Cimerman N."/>
            <person name="Dugan L."/>
            <person name="Daly M.J."/>
        </authorList>
    </citation>
    <scope>NUCLEOTIDE SEQUENCE [LARGE SCALE GENOMIC DNA]</scope>
    <source>
        <strain evidence="9 10">MD1149</strain>
    </source>
</reference>
<feature type="region of interest" description="Disordered" evidence="7">
    <location>
        <begin position="329"/>
        <end position="370"/>
    </location>
</feature>
<dbReference type="GO" id="GO:0032040">
    <property type="term" value="C:small-subunit processome"/>
    <property type="evidence" value="ECO:0007669"/>
    <property type="project" value="TreeGrafter"/>
</dbReference>
<keyword evidence="10" id="KW-1185">Reference proteome</keyword>
<dbReference type="Pfam" id="PF25172">
    <property type="entry name" value="Beta-prop_WDR3_2nd"/>
    <property type="match status" value="1"/>
</dbReference>
<feature type="compositionally biased region" description="Acidic residues" evidence="7">
    <location>
        <begin position="357"/>
        <end position="370"/>
    </location>
</feature>
<evidence type="ECO:0000256" key="1">
    <source>
        <dbReference type="ARBA" id="ARBA00004604"/>
    </source>
</evidence>
<dbReference type="InterPro" id="IPR036322">
    <property type="entry name" value="WD40_repeat_dom_sf"/>
</dbReference>
<dbReference type="PANTHER" id="PTHR19853">
    <property type="entry name" value="WD REPEAT CONTAINING PROTEIN 3 WDR3"/>
    <property type="match status" value="1"/>
</dbReference>
<name>A0A2S5B6F2_9BASI</name>
<dbReference type="InterPro" id="IPR001680">
    <property type="entry name" value="WD40_rpt"/>
</dbReference>
<dbReference type="GO" id="GO:0030490">
    <property type="term" value="P:maturation of SSU-rRNA"/>
    <property type="evidence" value="ECO:0007669"/>
    <property type="project" value="TreeGrafter"/>
</dbReference>
<evidence type="ECO:0000256" key="4">
    <source>
        <dbReference type="ARBA" id="ARBA00023242"/>
    </source>
</evidence>
<feature type="domain" description="Small-subunit processome Utp12" evidence="8">
    <location>
        <begin position="859"/>
        <end position="964"/>
    </location>
</feature>
<evidence type="ECO:0000256" key="2">
    <source>
        <dbReference type="ARBA" id="ARBA00022574"/>
    </source>
</evidence>
<dbReference type="FunFam" id="2.130.10.10:FF:000157">
    <property type="entry name" value="WD repeat domain 3"/>
    <property type="match status" value="1"/>
</dbReference>
<dbReference type="SUPFAM" id="SSF50978">
    <property type="entry name" value="WD40 repeat-like"/>
    <property type="match status" value="1"/>
</dbReference>
<dbReference type="PANTHER" id="PTHR19853:SF0">
    <property type="entry name" value="WD REPEAT-CONTAINING PROTEIN 3"/>
    <property type="match status" value="1"/>
</dbReference>
<feature type="repeat" description="WD" evidence="6">
    <location>
        <begin position="628"/>
        <end position="669"/>
    </location>
</feature>
<dbReference type="Pfam" id="PF04003">
    <property type="entry name" value="Utp12"/>
    <property type="match status" value="1"/>
</dbReference>
<dbReference type="EMBL" id="PJQD01000050">
    <property type="protein sequence ID" value="POY72360.1"/>
    <property type="molecule type" value="Genomic_DNA"/>
</dbReference>
<evidence type="ECO:0000256" key="7">
    <source>
        <dbReference type="SAM" id="MobiDB-lite"/>
    </source>
</evidence>
<keyword evidence="4" id="KW-0539">Nucleus</keyword>
<dbReference type="PROSITE" id="PS50294">
    <property type="entry name" value="WD_REPEATS_REGION"/>
    <property type="match status" value="6"/>
</dbReference>
<dbReference type="InterPro" id="IPR051570">
    <property type="entry name" value="TBC1_cilium_biogenesis"/>
</dbReference>
<dbReference type="InterPro" id="IPR015943">
    <property type="entry name" value="WD40/YVTN_repeat-like_dom_sf"/>
</dbReference>
<evidence type="ECO:0000313" key="9">
    <source>
        <dbReference type="EMBL" id="POY72360.1"/>
    </source>
</evidence>
<protein>
    <recommendedName>
        <fullName evidence="8">Small-subunit processome Utp12 domain-containing protein</fullName>
    </recommendedName>
</protein>
<evidence type="ECO:0000256" key="5">
    <source>
        <dbReference type="ARBA" id="ARBA00038229"/>
    </source>
</evidence>
<dbReference type="OrthoDB" id="407922at2759"/>
<dbReference type="InterPro" id="IPR019775">
    <property type="entry name" value="WD40_repeat_CS"/>
</dbReference>
<feature type="repeat" description="WD" evidence="6">
    <location>
        <begin position="209"/>
        <end position="244"/>
    </location>
</feature>
<evidence type="ECO:0000259" key="8">
    <source>
        <dbReference type="Pfam" id="PF04003"/>
    </source>
</evidence>
<evidence type="ECO:0000256" key="3">
    <source>
        <dbReference type="ARBA" id="ARBA00022737"/>
    </source>
</evidence>
<dbReference type="Proteomes" id="UP000237144">
    <property type="component" value="Unassembled WGS sequence"/>
</dbReference>
<dbReference type="PROSITE" id="PS50082">
    <property type="entry name" value="WD_REPEATS_2"/>
    <property type="match status" value="8"/>
</dbReference>
<keyword evidence="3" id="KW-0677">Repeat</keyword>
<organism evidence="9 10">
    <name type="scientific">Rhodotorula taiwanensis</name>
    <dbReference type="NCBI Taxonomy" id="741276"/>
    <lineage>
        <taxon>Eukaryota</taxon>
        <taxon>Fungi</taxon>
        <taxon>Dikarya</taxon>
        <taxon>Basidiomycota</taxon>
        <taxon>Pucciniomycotina</taxon>
        <taxon>Microbotryomycetes</taxon>
        <taxon>Sporidiobolales</taxon>
        <taxon>Sporidiobolaceae</taxon>
        <taxon>Rhodotorula</taxon>
    </lineage>
</organism>
<dbReference type="InterPro" id="IPR007148">
    <property type="entry name" value="SSU_processome_Utp12"/>
</dbReference>
<dbReference type="FunFam" id="2.130.10.10:FF:000178">
    <property type="entry name" value="WD repeat domain 3"/>
    <property type="match status" value="1"/>
</dbReference>
<evidence type="ECO:0000256" key="6">
    <source>
        <dbReference type="PROSITE-ProRule" id="PRU00221"/>
    </source>
</evidence>
<dbReference type="STRING" id="741276.A0A2S5B6F2"/>
<dbReference type="InterPro" id="IPR011047">
    <property type="entry name" value="Quinoprotein_ADH-like_sf"/>
</dbReference>
<dbReference type="PRINTS" id="PR00320">
    <property type="entry name" value="GPROTEINBRPT"/>
</dbReference>
<sequence length="1014" mass="111534">MVQTYSRHGPTEAFGVISSGSAVYDGRKAYCPALEDVLVWDVKKGEQVAMWHETGLRALVTCIVRSPVDWEAFAVGYADGSVRIWNSKSQTVTVTFNGHKTAVSALAWDADGTRLATGAKDTDIIVWDVVGEVGLFRLRGHREQITALAFVAARPEGTEAATASTSAEPSSSTATTVSTAKPATHLLSSSKDTFIKLWNLTTQHCIETIVGHRSEAWSFAYDAASNVLVSGGGEGEVKCWKVDNDVLSSGVAAMVDEDTAAAAAAAPGKKKLKRAISPIAALSLPNPNHTHNITQISLHPTLPVLAIHSGERAIDVFRLRTEEELRKKLARRRRRDREKKEKGKAAKGKGKAKAVEGEDDDDAEMDSDEAVNDGEIEWRDRLAVWSTVRASGKVRSFSFAPETQKSKGEVQIMASLANNSLEVFNLPPPASSKAPAVEPIKLLSLDLPGHRSDVRCLAVSSDDQLIASASHGSLKLWNVKTTKCVRTMDCGYAICCSFLPGDRHIVVGTKSGELLLYDLSSSSLLETFAAHTGPLWSLHVRPDKRGLVTGSADKDVKFWDFEVREVPSEVEGGPPTRVLTLAHVKTLKMTDDVLAVKYSPDGRLLAVSLLDSTVKVFYADTLKFFLSLYGHKLPVLAIDISSDSKLIVTCSADKNVKIWGLDFGDCHRSLFAHDESVMQVAFERGSHLFWSVGKDKMVKYWDGDKFECIQKLPGHSGEIWALAVSNKANFVVTGSHDKSIRIWEKTDEPLFLEEERERELEEMYSNTTNARGDRDELRVLPSGEEVPQAESTEVTKSTTETLMAGERIMEALELSEADQTALRAFQEEVRRMPNEEMAKRVLAPSRNAVFSMYDNCSAEEYVLKVVRAIPPAQLQDALLVLPFGNVVQLIEHIDVWAHKESPGWQLALTSRVLFFLLRTHHSQIVATRALRPTMVALKGHLRDALKKQKNTLGYNLAALKYLQRQHESNKVAEFYEKDVLGTGVTGGGGMADEKDVRAMIEASAKKRKRATMKS</sequence>
<dbReference type="GO" id="GO:0034388">
    <property type="term" value="C:Pwp2p-containing subcomplex of 90S preribosome"/>
    <property type="evidence" value="ECO:0007669"/>
    <property type="project" value="TreeGrafter"/>
</dbReference>